<feature type="region of interest" description="Disordered" evidence="1">
    <location>
        <begin position="1"/>
        <end position="20"/>
    </location>
</feature>
<evidence type="ECO:0000256" key="1">
    <source>
        <dbReference type="SAM" id="MobiDB-lite"/>
    </source>
</evidence>
<gene>
    <name evidence="2" type="primary">MLLT10</name>
</gene>
<proteinExistence type="predicted"/>
<protein>
    <submittedName>
        <fullName evidence="2">Myeloid/lymphoid or mixed-lineage leukemia (Trithorax homolog), translocated to, 10</fullName>
    </submittedName>
</protein>
<accession>A0A1A8E7N3</accession>
<sequence length="50" mass="5169">ISSSAAAPAGGAGSGDETNDIICGTRRFVFSFFRTMNSKNVSTQLNCSGH</sequence>
<dbReference type="EMBL" id="HAEA01013076">
    <property type="protein sequence ID" value="SBQ41556.1"/>
    <property type="molecule type" value="Transcribed_RNA"/>
</dbReference>
<name>A0A1A8E7N3_NOTKA</name>
<evidence type="ECO:0000313" key="2">
    <source>
        <dbReference type="EMBL" id="SBQ41556.1"/>
    </source>
</evidence>
<feature type="non-terminal residue" evidence="2">
    <location>
        <position position="1"/>
    </location>
</feature>
<reference evidence="2" key="2">
    <citation type="submission" date="2016-06" db="EMBL/GenBank/DDBJ databases">
        <title>The genome of a short-lived fish provides insights into sex chromosome evolution and the genetic control of aging.</title>
        <authorList>
            <person name="Reichwald K."/>
            <person name="Felder M."/>
            <person name="Petzold A."/>
            <person name="Koch P."/>
            <person name="Groth M."/>
            <person name="Platzer M."/>
        </authorList>
    </citation>
    <scope>NUCLEOTIDE SEQUENCE</scope>
    <source>
        <tissue evidence="2">Brain</tissue>
    </source>
</reference>
<organism evidence="2">
    <name type="scientific">Nothobranchius kadleci</name>
    <name type="common">African annual killifish</name>
    <dbReference type="NCBI Taxonomy" id="1051664"/>
    <lineage>
        <taxon>Eukaryota</taxon>
        <taxon>Metazoa</taxon>
        <taxon>Chordata</taxon>
        <taxon>Craniata</taxon>
        <taxon>Vertebrata</taxon>
        <taxon>Euteleostomi</taxon>
        <taxon>Actinopterygii</taxon>
        <taxon>Neopterygii</taxon>
        <taxon>Teleostei</taxon>
        <taxon>Neoteleostei</taxon>
        <taxon>Acanthomorphata</taxon>
        <taxon>Ovalentaria</taxon>
        <taxon>Atherinomorphae</taxon>
        <taxon>Cyprinodontiformes</taxon>
        <taxon>Nothobranchiidae</taxon>
        <taxon>Nothobranchius</taxon>
    </lineage>
</organism>
<reference evidence="2" key="1">
    <citation type="submission" date="2016-05" db="EMBL/GenBank/DDBJ databases">
        <authorList>
            <person name="Lavstsen T."/>
            <person name="Jespersen J.S."/>
        </authorList>
    </citation>
    <scope>NUCLEOTIDE SEQUENCE</scope>
    <source>
        <tissue evidence="2">Brain</tissue>
    </source>
</reference>
<dbReference type="AlphaFoldDB" id="A0A1A8E7N3"/>